<dbReference type="GO" id="GO:0034511">
    <property type="term" value="F:U3 snoRNA binding"/>
    <property type="evidence" value="ECO:0007669"/>
    <property type="project" value="InterPro"/>
</dbReference>
<dbReference type="Pfam" id="PF22916">
    <property type="entry name" value="UTP25_NTPase-like"/>
    <property type="match status" value="1"/>
</dbReference>
<feature type="domain" description="UTP25 NTP hydrolase-like" evidence="2">
    <location>
        <begin position="2"/>
        <end position="137"/>
    </location>
</feature>
<dbReference type="InterPro" id="IPR053940">
    <property type="entry name" value="UTP25_NTPase-like"/>
</dbReference>
<accession>A0AAD5CS17</accession>
<feature type="non-terminal residue" evidence="3">
    <location>
        <position position="1"/>
    </location>
</feature>
<evidence type="ECO:0000256" key="1">
    <source>
        <dbReference type="SAM" id="MobiDB-lite"/>
    </source>
</evidence>
<dbReference type="GO" id="GO:0032040">
    <property type="term" value="C:small-subunit processome"/>
    <property type="evidence" value="ECO:0007669"/>
    <property type="project" value="TreeGrafter"/>
</dbReference>
<sequence length="137" mass="15734">MDAYLLHSLNHIFKTRDLVTKNDKTLAKQKESKGEEVLNSEKFLDQGFTRPKVLIILPIRSIAYRVINRLIQLTPEGHKVNVDHADRFCDEFGSGGGDDQEDEDDRSKSWKKSKPLDHQALFRGNSNDDFMIGIKFT</sequence>
<keyword evidence="4" id="KW-1185">Reference proteome</keyword>
<comment type="caution">
    <text evidence="3">The sequence shown here is derived from an EMBL/GenBank/DDBJ whole genome shotgun (WGS) entry which is preliminary data.</text>
</comment>
<dbReference type="GO" id="GO:0019843">
    <property type="term" value="F:rRNA binding"/>
    <property type="evidence" value="ECO:0007669"/>
    <property type="project" value="TreeGrafter"/>
</dbReference>
<dbReference type="PANTHER" id="PTHR12933:SF0">
    <property type="entry name" value="U3 SMALL NUCLEOLAR RNA-ASSOCIATED PROTEIN 25 HOMOLOG"/>
    <property type="match status" value="1"/>
</dbReference>
<dbReference type="GO" id="GO:0000462">
    <property type="term" value="P:maturation of SSU-rRNA from tricistronic rRNA transcript (SSU-rRNA, 5.8S rRNA, LSU-rRNA)"/>
    <property type="evidence" value="ECO:0007669"/>
    <property type="project" value="TreeGrafter"/>
</dbReference>
<reference evidence="3" key="1">
    <citation type="submission" date="2022-06" db="EMBL/GenBank/DDBJ databases">
        <title>Uncovering the hologenomic basis of an extraordinary plant invasion.</title>
        <authorList>
            <person name="Bieker V.C."/>
            <person name="Martin M.D."/>
            <person name="Gilbert T."/>
            <person name="Hodgins K."/>
            <person name="Battlay P."/>
            <person name="Petersen B."/>
            <person name="Wilson J."/>
        </authorList>
    </citation>
    <scope>NUCLEOTIDE SEQUENCE</scope>
    <source>
        <strain evidence="3">AA19_3_7</strain>
        <tissue evidence="3">Leaf</tissue>
    </source>
</reference>
<dbReference type="EMBL" id="JAMZMK010006939">
    <property type="protein sequence ID" value="KAI7746602.1"/>
    <property type="molecule type" value="Genomic_DNA"/>
</dbReference>
<dbReference type="InterPro" id="IPR010678">
    <property type="entry name" value="UTP25"/>
</dbReference>
<feature type="region of interest" description="Disordered" evidence="1">
    <location>
        <begin position="91"/>
        <end position="113"/>
    </location>
</feature>
<dbReference type="Proteomes" id="UP001206925">
    <property type="component" value="Unassembled WGS sequence"/>
</dbReference>
<name>A0AAD5CS17_AMBAR</name>
<evidence type="ECO:0000313" key="4">
    <source>
        <dbReference type="Proteomes" id="UP001206925"/>
    </source>
</evidence>
<dbReference type="AlphaFoldDB" id="A0AAD5CS17"/>
<evidence type="ECO:0000313" key="3">
    <source>
        <dbReference type="EMBL" id="KAI7746602.1"/>
    </source>
</evidence>
<gene>
    <name evidence="3" type="ORF">M8C21_010206</name>
</gene>
<organism evidence="3 4">
    <name type="scientific">Ambrosia artemisiifolia</name>
    <name type="common">Common ragweed</name>
    <dbReference type="NCBI Taxonomy" id="4212"/>
    <lineage>
        <taxon>Eukaryota</taxon>
        <taxon>Viridiplantae</taxon>
        <taxon>Streptophyta</taxon>
        <taxon>Embryophyta</taxon>
        <taxon>Tracheophyta</taxon>
        <taxon>Spermatophyta</taxon>
        <taxon>Magnoliopsida</taxon>
        <taxon>eudicotyledons</taxon>
        <taxon>Gunneridae</taxon>
        <taxon>Pentapetalae</taxon>
        <taxon>asterids</taxon>
        <taxon>campanulids</taxon>
        <taxon>Asterales</taxon>
        <taxon>Asteraceae</taxon>
        <taxon>Asteroideae</taxon>
        <taxon>Heliantheae alliance</taxon>
        <taxon>Heliantheae</taxon>
        <taxon>Ambrosia</taxon>
    </lineage>
</organism>
<dbReference type="PANTHER" id="PTHR12933">
    <property type="entry name" value="ORF PROTEIN-RELATED"/>
    <property type="match status" value="1"/>
</dbReference>
<evidence type="ECO:0000259" key="2">
    <source>
        <dbReference type="Pfam" id="PF22916"/>
    </source>
</evidence>
<protein>
    <recommendedName>
        <fullName evidence="2">UTP25 NTP hydrolase-like domain-containing protein</fullName>
    </recommendedName>
</protein>
<proteinExistence type="predicted"/>